<feature type="transmembrane region" description="Helical" evidence="1">
    <location>
        <begin position="479"/>
        <end position="496"/>
    </location>
</feature>
<feature type="transmembrane region" description="Helical" evidence="1">
    <location>
        <begin position="373"/>
        <end position="393"/>
    </location>
</feature>
<organism evidence="2 3">
    <name type="scientific">Nocardioides mangrovicus</name>
    <dbReference type="NCBI Taxonomy" id="2478913"/>
    <lineage>
        <taxon>Bacteria</taxon>
        <taxon>Bacillati</taxon>
        <taxon>Actinomycetota</taxon>
        <taxon>Actinomycetes</taxon>
        <taxon>Propionibacteriales</taxon>
        <taxon>Nocardioidaceae</taxon>
        <taxon>Nocardioides</taxon>
    </lineage>
</organism>
<feature type="transmembrane region" description="Helical" evidence="1">
    <location>
        <begin position="152"/>
        <end position="177"/>
    </location>
</feature>
<comment type="caution">
    <text evidence="2">The sequence shown here is derived from an EMBL/GenBank/DDBJ whole genome shotgun (WGS) entry which is preliminary data.</text>
</comment>
<feature type="transmembrane region" description="Helical" evidence="1">
    <location>
        <begin position="43"/>
        <end position="62"/>
    </location>
</feature>
<keyword evidence="1" id="KW-0472">Membrane</keyword>
<feature type="transmembrane region" description="Helical" evidence="1">
    <location>
        <begin position="405"/>
        <end position="426"/>
    </location>
</feature>
<feature type="transmembrane region" description="Helical" evidence="1">
    <location>
        <begin position="120"/>
        <end position="140"/>
    </location>
</feature>
<sequence>MSTAVFSTEPLASRLLAPVRDLQALLAFRASGLDRRRRHRLQLALGIVVGLTLSAIVVPAYVRGSAHEAGVGKILGILPSIYLGFLVLAAVSAAASGGGRELVPRDQAVAWPISPTTDHLGSLLLAPLNVAWLLQAWTLLGMTSYSAGPKGLLLTVLPVLAYIGLATALGQVVAWTLEWVRRGPSGTWIVRGIVLAVAALVAGVLVTGHLTEVLDHSPTLRVYLAALNGQSPGLHTYVVPTLTTALLAAAAVVVGALPAGWAARRAPREEHRLETGLFRPRPNPASDLWALVRIDRAGVWRSVPLRRGLLVLAVMPGAIALAGHLQWTRLTILPGLVASGAALLFGVNTWCLDGRGGLWRQSLPVAPGQMFTARVWVLAEVLLATALLTVTLGATRAGRPTPEQLLSVVAVLVVVTGQVLSASMRWSVDHPYAVDMRSARATPAPPVVMVGYSTRLALSTTVVGLVFSGLAEVADGTTLILQVAAFLLLISVFRIYRARSRWLDPAVRAKIVVTIAG</sequence>
<feature type="transmembrane region" description="Helical" evidence="1">
    <location>
        <begin position="309"/>
        <end position="327"/>
    </location>
</feature>
<dbReference type="Proteomes" id="UP000281708">
    <property type="component" value="Unassembled WGS sequence"/>
</dbReference>
<feature type="transmembrane region" description="Helical" evidence="1">
    <location>
        <begin position="333"/>
        <end position="352"/>
    </location>
</feature>
<feature type="transmembrane region" description="Helical" evidence="1">
    <location>
        <begin position="74"/>
        <end position="99"/>
    </location>
</feature>
<evidence type="ECO:0000256" key="1">
    <source>
        <dbReference type="SAM" id="Phobius"/>
    </source>
</evidence>
<evidence type="ECO:0000313" key="2">
    <source>
        <dbReference type="EMBL" id="RLV48003.1"/>
    </source>
</evidence>
<keyword evidence="1" id="KW-0812">Transmembrane</keyword>
<accession>A0A3L8NZM2</accession>
<dbReference type="EMBL" id="RDBE01000010">
    <property type="protein sequence ID" value="RLV48003.1"/>
    <property type="molecule type" value="Genomic_DNA"/>
</dbReference>
<feature type="transmembrane region" description="Helical" evidence="1">
    <location>
        <begin position="447"/>
        <end position="467"/>
    </location>
</feature>
<dbReference type="AlphaFoldDB" id="A0A3L8NZM2"/>
<feature type="transmembrane region" description="Helical" evidence="1">
    <location>
        <begin position="189"/>
        <end position="210"/>
    </location>
</feature>
<evidence type="ECO:0000313" key="3">
    <source>
        <dbReference type="Proteomes" id="UP000281708"/>
    </source>
</evidence>
<proteinExistence type="predicted"/>
<gene>
    <name evidence="2" type="ORF">D9V37_18045</name>
</gene>
<name>A0A3L8NZM2_9ACTN</name>
<keyword evidence="3" id="KW-1185">Reference proteome</keyword>
<feature type="transmembrane region" description="Helical" evidence="1">
    <location>
        <begin position="237"/>
        <end position="263"/>
    </location>
</feature>
<keyword evidence="1" id="KW-1133">Transmembrane helix</keyword>
<dbReference type="OrthoDB" id="3812135at2"/>
<reference evidence="2 3" key="1">
    <citation type="submission" date="2018-10" db="EMBL/GenBank/DDBJ databases">
        <title>Marmoricola sp. 4Q3S-7 whole genome shotgun sequence.</title>
        <authorList>
            <person name="Li F."/>
        </authorList>
    </citation>
    <scope>NUCLEOTIDE SEQUENCE [LARGE SCALE GENOMIC DNA]</scope>
    <source>
        <strain evidence="2 3">4Q3S-7</strain>
    </source>
</reference>
<dbReference type="RefSeq" id="WP_121807509.1">
    <property type="nucleotide sequence ID" value="NZ_RDBE01000010.1"/>
</dbReference>
<protein>
    <submittedName>
        <fullName evidence="2">Uncharacterized protein</fullName>
    </submittedName>
</protein>